<evidence type="ECO:0000313" key="1">
    <source>
        <dbReference type="EMBL" id="GAG07254.1"/>
    </source>
</evidence>
<protein>
    <recommendedName>
        <fullName evidence="2">Sortilin N-terminal domain-containing protein</fullName>
    </recommendedName>
</protein>
<dbReference type="GO" id="GO:0010411">
    <property type="term" value="P:xyloglucan metabolic process"/>
    <property type="evidence" value="ECO:0007669"/>
    <property type="project" value="TreeGrafter"/>
</dbReference>
<accession>X0UNA8</accession>
<dbReference type="SUPFAM" id="SSF50939">
    <property type="entry name" value="Sialidases"/>
    <property type="match status" value="1"/>
</dbReference>
<name>X0UNA8_9ZZZZ</name>
<dbReference type="Gene3D" id="2.130.10.10">
    <property type="entry name" value="YVTN repeat-like/Quinoprotein amine dehydrogenase"/>
    <property type="match status" value="2"/>
</dbReference>
<dbReference type="InterPro" id="IPR052025">
    <property type="entry name" value="Xyloglucanase_GH74"/>
</dbReference>
<dbReference type="PANTHER" id="PTHR43739">
    <property type="entry name" value="XYLOGLUCANASE (EUROFUNG)"/>
    <property type="match status" value="1"/>
</dbReference>
<dbReference type="PANTHER" id="PTHR43739:SF5">
    <property type="entry name" value="EXO-ALPHA-SIALIDASE"/>
    <property type="match status" value="1"/>
</dbReference>
<gene>
    <name evidence="1" type="ORF">S01H1_36780</name>
</gene>
<dbReference type="InterPro" id="IPR036278">
    <property type="entry name" value="Sialidase_sf"/>
</dbReference>
<dbReference type="InterPro" id="IPR015943">
    <property type="entry name" value="WD40/YVTN_repeat-like_dom_sf"/>
</dbReference>
<dbReference type="AlphaFoldDB" id="X0UNA8"/>
<comment type="caution">
    <text evidence="1">The sequence shown here is derived from an EMBL/GenBank/DDBJ whole genome shotgun (WGS) entry which is preliminary data.</text>
</comment>
<feature type="non-terminal residue" evidence="1">
    <location>
        <position position="1"/>
    </location>
</feature>
<dbReference type="EMBL" id="BARS01023070">
    <property type="protein sequence ID" value="GAG07254.1"/>
    <property type="molecule type" value="Genomic_DNA"/>
</dbReference>
<feature type="non-terminal residue" evidence="1">
    <location>
        <position position="270"/>
    </location>
</feature>
<evidence type="ECO:0008006" key="2">
    <source>
        <dbReference type="Google" id="ProtNLM"/>
    </source>
</evidence>
<organism evidence="1">
    <name type="scientific">marine sediment metagenome</name>
    <dbReference type="NCBI Taxonomy" id="412755"/>
    <lineage>
        <taxon>unclassified sequences</taxon>
        <taxon>metagenomes</taxon>
        <taxon>ecological metagenomes</taxon>
    </lineage>
</organism>
<sequence length="270" mass="29160">TWDPFDPGTSVANIALHPTDPDTIYASGFREGINKTTDGGSTWQLVNDGLMAVIPSKLAADPHQPDVVYATEDYAGYGVYKGTRGGAVWQFLEIEGARGINSVLVDPFTEDRVYAGAAFGVHRSEDGGQTWPIYRAFDPPPPEICKQDDPLGVDVLRAHPDPAYSDTLLAGVSGFCNQFSIQVGGIYRSTNGGLDWTLMNVSQEISPVTDLAYDHLIPEIVYAATDGGGMLRSADGGQSWQPMAEGIQVLEYARSIAVEPSPPYRIFAWT</sequence>
<reference evidence="1" key="1">
    <citation type="journal article" date="2014" name="Front. Microbiol.">
        <title>High frequency of phylogenetically diverse reductive dehalogenase-homologous genes in deep subseafloor sedimentary metagenomes.</title>
        <authorList>
            <person name="Kawai M."/>
            <person name="Futagami T."/>
            <person name="Toyoda A."/>
            <person name="Takaki Y."/>
            <person name="Nishi S."/>
            <person name="Hori S."/>
            <person name="Arai W."/>
            <person name="Tsubouchi T."/>
            <person name="Morono Y."/>
            <person name="Uchiyama I."/>
            <person name="Ito T."/>
            <person name="Fujiyama A."/>
            <person name="Inagaki F."/>
            <person name="Takami H."/>
        </authorList>
    </citation>
    <scope>NUCLEOTIDE SEQUENCE</scope>
    <source>
        <strain evidence="1">Expedition CK06-06</strain>
    </source>
</reference>
<proteinExistence type="predicted"/>